<sequence length="232" mass="25073">MPPPPVAPQFAASAAPAVKAEPARRIDFHDYKLRNSAAPSSSQNAPSHNPQRHNFMLPDVLPQTASKEFELPPLPIIANEKQKQSKTEHTTTKSGESSKFPPAHPSKSAAAPKSTNLPKSVPNSAKLPPSNNRQQQSIASGEHDRHKRPRLDDSYEREMKYRKVEKTGTEGSHHRKKLLESNVSFGHSDGNSSTAVTTAATTTTTAAAPPLLTTSAQQASKSGTSKPSERHK</sequence>
<protein>
    <submittedName>
        <fullName evidence="2">Uncharacterized protein</fullName>
    </submittedName>
</protein>
<dbReference type="EMBL" id="UYRT01006919">
    <property type="protein sequence ID" value="VDK41338.1"/>
    <property type="molecule type" value="Genomic_DNA"/>
</dbReference>
<keyword evidence="3" id="KW-1185">Reference proteome</keyword>
<feature type="compositionally biased region" description="Low complexity" evidence="1">
    <location>
        <begin position="97"/>
        <end position="114"/>
    </location>
</feature>
<proteinExistence type="predicted"/>
<feature type="region of interest" description="Disordered" evidence="1">
    <location>
        <begin position="1"/>
        <end position="232"/>
    </location>
</feature>
<feature type="compositionally biased region" description="Polar residues" evidence="1">
    <location>
        <begin position="115"/>
        <end position="139"/>
    </location>
</feature>
<dbReference type="OrthoDB" id="5863393at2759"/>
<feature type="compositionally biased region" description="Polar residues" evidence="1">
    <location>
        <begin position="181"/>
        <end position="192"/>
    </location>
</feature>
<name>A0A3P6RH16_9BILA</name>
<gene>
    <name evidence="2" type="ORF">GPUH_LOCUS3875</name>
</gene>
<feature type="compositionally biased region" description="Basic and acidic residues" evidence="1">
    <location>
        <begin position="80"/>
        <end position="91"/>
    </location>
</feature>
<organism evidence="2 3">
    <name type="scientific">Gongylonema pulchrum</name>
    <dbReference type="NCBI Taxonomy" id="637853"/>
    <lineage>
        <taxon>Eukaryota</taxon>
        <taxon>Metazoa</taxon>
        <taxon>Ecdysozoa</taxon>
        <taxon>Nematoda</taxon>
        <taxon>Chromadorea</taxon>
        <taxon>Rhabditida</taxon>
        <taxon>Spirurina</taxon>
        <taxon>Spiruromorpha</taxon>
        <taxon>Spiruroidea</taxon>
        <taxon>Gongylonematidae</taxon>
        <taxon>Gongylonema</taxon>
    </lineage>
</organism>
<evidence type="ECO:0000313" key="2">
    <source>
        <dbReference type="EMBL" id="VDK41338.1"/>
    </source>
</evidence>
<feature type="compositionally biased region" description="Basic and acidic residues" evidence="1">
    <location>
        <begin position="150"/>
        <end position="172"/>
    </location>
</feature>
<feature type="compositionally biased region" description="Polar residues" evidence="1">
    <location>
        <begin position="217"/>
        <end position="226"/>
    </location>
</feature>
<evidence type="ECO:0000313" key="3">
    <source>
        <dbReference type="Proteomes" id="UP000271098"/>
    </source>
</evidence>
<evidence type="ECO:0000256" key="1">
    <source>
        <dbReference type="SAM" id="MobiDB-lite"/>
    </source>
</evidence>
<dbReference type="Proteomes" id="UP000271098">
    <property type="component" value="Unassembled WGS sequence"/>
</dbReference>
<feature type="compositionally biased region" description="Low complexity" evidence="1">
    <location>
        <begin position="8"/>
        <end position="20"/>
    </location>
</feature>
<dbReference type="AlphaFoldDB" id="A0A3P6RH16"/>
<feature type="compositionally biased region" description="Basic and acidic residues" evidence="1">
    <location>
        <begin position="21"/>
        <end position="33"/>
    </location>
</feature>
<feature type="compositionally biased region" description="Low complexity" evidence="1">
    <location>
        <begin position="193"/>
        <end position="216"/>
    </location>
</feature>
<feature type="compositionally biased region" description="Low complexity" evidence="1">
    <location>
        <begin position="35"/>
        <end position="49"/>
    </location>
</feature>
<reference evidence="2 3" key="1">
    <citation type="submission" date="2018-11" db="EMBL/GenBank/DDBJ databases">
        <authorList>
            <consortium name="Pathogen Informatics"/>
        </authorList>
    </citation>
    <scope>NUCLEOTIDE SEQUENCE [LARGE SCALE GENOMIC DNA]</scope>
</reference>
<accession>A0A3P6RH16</accession>